<dbReference type="KEGG" id="pth:PTH_2235"/>
<name>A5D032_PELTS</name>
<protein>
    <submittedName>
        <fullName evidence="2">Uncharacterized conserved protein</fullName>
    </submittedName>
</protein>
<keyword evidence="3" id="KW-1185">Reference proteome</keyword>
<evidence type="ECO:0000313" key="2">
    <source>
        <dbReference type="EMBL" id="BAF60416.1"/>
    </source>
</evidence>
<evidence type="ECO:0000259" key="1">
    <source>
        <dbReference type="Pfam" id="PF02589"/>
    </source>
</evidence>
<feature type="domain" description="LUD" evidence="1">
    <location>
        <begin position="18"/>
        <end position="190"/>
    </location>
</feature>
<dbReference type="InterPro" id="IPR003741">
    <property type="entry name" value="LUD_dom"/>
</dbReference>
<dbReference type="InterPro" id="IPR037171">
    <property type="entry name" value="NagB/RpiA_transferase-like"/>
</dbReference>
<organism evidence="2 3">
    <name type="scientific">Pelotomaculum thermopropionicum (strain DSM 13744 / JCM 10971 / SI)</name>
    <dbReference type="NCBI Taxonomy" id="370438"/>
    <lineage>
        <taxon>Bacteria</taxon>
        <taxon>Bacillati</taxon>
        <taxon>Bacillota</taxon>
        <taxon>Clostridia</taxon>
        <taxon>Eubacteriales</taxon>
        <taxon>Desulfotomaculaceae</taxon>
        <taxon>Pelotomaculum</taxon>
    </lineage>
</organism>
<proteinExistence type="predicted"/>
<dbReference type="Gene3D" id="3.40.50.10420">
    <property type="entry name" value="NagB/RpiA/CoA transferase-like"/>
    <property type="match status" value="1"/>
</dbReference>
<accession>A5D032</accession>
<reference evidence="3" key="1">
    <citation type="journal article" date="2008" name="Genome Res.">
        <title>The genome of Pelotomaculum thermopropionicum reveals niche-associated evolution in anaerobic microbiota.</title>
        <authorList>
            <person name="Kosaka T."/>
            <person name="Kato S."/>
            <person name="Shimoyama T."/>
            <person name="Ishii S."/>
            <person name="Abe T."/>
            <person name="Watanabe K."/>
        </authorList>
    </citation>
    <scope>NUCLEOTIDE SEQUENCE [LARGE SCALE GENOMIC DNA]</scope>
    <source>
        <strain evidence="3">DSM 13744 / JCM 10971 / SI</strain>
    </source>
</reference>
<dbReference type="EMBL" id="AP009389">
    <property type="protein sequence ID" value="BAF60416.1"/>
    <property type="molecule type" value="Genomic_DNA"/>
</dbReference>
<evidence type="ECO:0000313" key="3">
    <source>
        <dbReference type="Proteomes" id="UP000006556"/>
    </source>
</evidence>
<dbReference type="InterPro" id="IPR024185">
    <property type="entry name" value="FTHF_cligase-like_sf"/>
</dbReference>
<dbReference type="PANTHER" id="PTHR43682">
    <property type="entry name" value="LACTATE UTILIZATION PROTEIN C"/>
    <property type="match status" value="1"/>
</dbReference>
<dbReference type="STRING" id="370438.PTH_2235"/>
<gene>
    <name evidence="2" type="ordered locus">PTH_2235</name>
</gene>
<dbReference type="eggNOG" id="COG1556">
    <property type="taxonomic scope" value="Bacteria"/>
</dbReference>
<dbReference type="SUPFAM" id="SSF100950">
    <property type="entry name" value="NagB/RpiA/CoA transferase-like"/>
    <property type="match status" value="1"/>
</dbReference>
<dbReference type="HOGENOM" id="CLU_090664_1_3_9"/>
<sequence>MARHERKAAGEGMDGLYEEFKERAQLLAAAVYRYAGIKEAAAGIAALVEELNAQKVAVEQAPLLKLMELEKLLGGKLVDWSGENARQAAGRADVGIVSFETAIAETGTIVQDASMIKSRLASMLPPVCIAAGPTRGLAATFREVMHSYASGKKALPPYLAFVSGPSRTADIERVLTIGVHGPGELHVVFIDELGGAG</sequence>
<dbReference type="Pfam" id="PF02589">
    <property type="entry name" value="LUD_dom"/>
    <property type="match status" value="1"/>
</dbReference>
<dbReference type="Proteomes" id="UP000006556">
    <property type="component" value="Chromosome"/>
</dbReference>
<dbReference type="PANTHER" id="PTHR43682:SF1">
    <property type="entry name" value="LACTATE UTILIZATION PROTEIN C"/>
    <property type="match status" value="1"/>
</dbReference>
<dbReference type="AlphaFoldDB" id="A5D032"/>